<organism evidence="1 2">
    <name type="scientific">Micromonospora zamorensis</name>
    <dbReference type="NCBI Taxonomy" id="709883"/>
    <lineage>
        <taxon>Bacteria</taxon>
        <taxon>Bacillati</taxon>
        <taxon>Actinomycetota</taxon>
        <taxon>Actinomycetes</taxon>
        <taxon>Micromonosporales</taxon>
        <taxon>Micromonosporaceae</taxon>
        <taxon>Micromonospora</taxon>
    </lineage>
</organism>
<evidence type="ECO:0000313" key="2">
    <source>
        <dbReference type="Proteomes" id="UP001346877"/>
    </source>
</evidence>
<name>A0ABZ1PIW7_9ACTN</name>
<reference evidence="1 2" key="1">
    <citation type="submission" date="2022-10" db="EMBL/GenBank/DDBJ databases">
        <title>The complete genomes of actinobacterial strains from the NBC collection.</title>
        <authorList>
            <person name="Joergensen T.S."/>
            <person name="Alvarez Arevalo M."/>
            <person name="Sterndorff E.B."/>
            <person name="Faurdal D."/>
            <person name="Vuksanovic O."/>
            <person name="Mourched A.-S."/>
            <person name="Charusanti P."/>
            <person name="Shaw S."/>
            <person name="Blin K."/>
            <person name="Weber T."/>
        </authorList>
    </citation>
    <scope>NUCLEOTIDE SEQUENCE [LARGE SCALE GENOMIC DNA]</scope>
    <source>
        <strain evidence="1 2">NBC_00396</strain>
    </source>
</reference>
<protein>
    <submittedName>
        <fullName evidence="1">NERD domain-containing protein</fullName>
    </submittedName>
</protein>
<proteinExistence type="predicted"/>
<evidence type="ECO:0000313" key="1">
    <source>
        <dbReference type="EMBL" id="WUI83078.1"/>
    </source>
</evidence>
<accession>A0ABZ1PIW7</accession>
<keyword evidence="2" id="KW-1185">Reference proteome</keyword>
<dbReference type="Proteomes" id="UP001346877">
    <property type="component" value="Chromosome"/>
</dbReference>
<sequence length="496" mass="54905">MTPAVPTTRYRDFIAAARRHTPSTLLPALAAVSASQFDGGAYVRAPGEVIFPWVIAAAARENITFGNEHRSTAPVTKKDLGRLRNLFINLDDPFLDSVGQPDALESFLVRTAFEQFPYQHSRYEDMSRILLLFDRDYTGLGCRVMSSAAWTGLLGLSVDAFMRAGFLIMVGARVNAGWFDPRWLDQPNVQSALSALDVTAPQVMNIFRQIFSTDIETVRRRVLEERKSDPRLHRYEFNPLVDKPFVLMPDHRYLAPNVYFVAQRLSPAALYYVGWESLGRAFADDLGVVTEVYVGEQLALVNAVNILHDVEYAKGQRAADYIVVLSGLTVVIEVKSARVSPPGRMDQQGYLDDLNRDVGKALKQIKRTGNMIRDHHPAFDSVDPTQDIRGIVVTAEPHYLLNSQIYRDVIPDPEYQTVILSLSELEHAVAAAHVGDPVGLFAALTTPGPVGTYDVAKAIAAHERSLGVTKARNPLLDDAYKRAWGPLDAAALEASS</sequence>
<dbReference type="RefSeq" id="WP_328371697.1">
    <property type="nucleotide sequence ID" value="NZ_CP107936.1"/>
</dbReference>
<gene>
    <name evidence="1" type="ORF">OG375_01460</name>
</gene>
<dbReference type="EMBL" id="CP107941">
    <property type="protein sequence ID" value="WUI83078.1"/>
    <property type="molecule type" value="Genomic_DNA"/>
</dbReference>